<dbReference type="PROSITE" id="PS50893">
    <property type="entry name" value="ABC_TRANSPORTER_2"/>
    <property type="match status" value="1"/>
</dbReference>
<dbReference type="Pfam" id="PF00005">
    <property type="entry name" value="ABC_tran"/>
    <property type="match status" value="1"/>
</dbReference>
<comment type="caution">
    <text evidence="5">The sequence shown here is derived from an EMBL/GenBank/DDBJ whole genome shotgun (WGS) entry which is preliminary data.</text>
</comment>
<evidence type="ECO:0000313" key="5">
    <source>
        <dbReference type="EMBL" id="MDX8420376.1"/>
    </source>
</evidence>
<reference evidence="5 6" key="1">
    <citation type="submission" date="2022-03" db="EMBL/GenBank/DDBJ databases">
        <title>Novel taxa within the pig intestine.</title>
        <authorList>
            <person name="Wylensek D."/>
            <person name="Bishof K."/>
            <person name="Afrizal A."/>
            <person name="Clavel T."/>
        </authorList>
    </citation>
    <scope>NUCLEOTIDE SEQUENCE [LARGE SCALE GENOMIC DNA]</scope>
    <source>
        <strain evidence="5 6">CLA-KB-P133</strain>
    </source>
</reference>
<dbReference type="GO" id="GO:0016887">
    <property type="term" value="F:ATP hydrolysis activity"/>
    <property type="evidence" value="ECO:0007669"/>
    <property type="project" value="InterPro"/>
</dbReference>
<organism evidence="5 6">
    <name type="scientific">Grylomicrobium aquisgranensis</name>
    <dbReference type="NCBI Taxonomy" id="2926318"/>
    <lineage>
        <taxon>Bacteria</taxon>
        <taxon>Bacillati</taxon>
        <taxon>Bacillota</taxon>
        <taxon>Erysipelotrichia</taxon>
        <taxon>Erysipelotrichales</taxon>
        <taxon>Erysipelotrichaceae</taxon>
        <taxon>Grylomicrobium</taxon>
    </lineage>
</organism>
<keyword evidence="2" id="KW-0547">Nucleotide-binding</keyword>
<dbReference type="RefSeq" id="WP_370596530.1">
    <property type="nucleotide sequence ID" value="NZ_JALBUR010000034.1"/>
</dbReference>
<dbReference type="InterPro" id="IPR027417">
    <property type="entry name" value="P-loop_NTPase"/>
</dbReference>
<gene>
    <name evidence="5" type="ORF">MOZ60_09795</name>
</gene>
<dbReference type="AlphaFoldDB" id="A0AB35U851"/>
<dbReference type="GO" id="GO:0005524">
    <property type="term" value="F:ATP binding"/>
    <property type="evidence" value="ECO:0007669"/>
    <property type="project" value="UniProtKB-KW"/>
</dbReference>
<evidence type="ECO:0000256" key="3">
    <source>
        <dbReference type="ARBA" id="ARBA00022840"/>
    </source>
</evidence>
<keyword evidence="1" id="KW-0813">Transport</keyword>
<proteinExistence type="predicted"/>
<dbReference type="EMBL" id="JALBUR010000034">
    <property type="protein sequence ID" value="MDX8420376.1"/>
    <property type="molecule type" value="Genomic_DNA"/>
</dbReference>
<evidence type="ECO:0000259" key="4">
    <source>
        <dbReference type="PROSITE" id="PS50893"/>
    </source>
</evidence>
<dbReference type="SUPFAM" id="SSF52540">
    <property type="entry name" value="P-loop containing nucleoside triphosphate hydrolases"/>
    <property type="match status" value="1"/>
</dbReference>
<dbReference type="InterPro" id="IPR003439">
    <property type="entry name" value="ABC_transporter-like_ATP-bd"/>
</dbReference>
<feature type="domain" description="ABC transporter" evidence="4">
    <location>
        <begin position="1"/>
        <end position="228"/>
    </location>
</feature>
<evidence type="ECO:0000256" key="1">
    <source>
        <dbReference type="ARBA" id="ARBA00022448"/>
    </source>
</evidence>
<dbReference type="CDD" id="cd03230">
    <property type="entry name" value="ABC_DR_subfamily_A"/>
    <property type="match status" value="1"/>
</dbReference>
<evidence type="ECO:0000313" key="6">
    <source>
        <dbReference type="Proteomes" id="UP001286174"/>
    </source>
</evidence>
<dbReference type="PANTHER" id="PTHR42939">
    <property type="entry name" value="ABC TRANSPORTER ATP-BINDING PROTEIN ALBC-RELATED"/>
    <property type="match status" value="1"/>
</dbReference>
<keyword evidence="3 5" id="KW-0067">ATP-binding</keyword>
<dbReference type="PANTHER" id="PTHR42939:SF3">
    <property type="entry name" value="ABC TRANSPORTER ATP-BINDING COMPONENT"/>
    <property type="match status" value="1"/>
</dbReference>
<keyword evidence="6" id="KW-1185">Reference proteome</keyword>
<dbReference type="InterPro" id="IPR003593">
    <property type="entry name" value="AAA+_ATPase"/>
</dbReference>
<dbReference type="Gene3D" id="3.40.50.300">
    <property type="entry name" value="P-loop containing nucleotide triphosphate hydrolases"/>
    <property type="match status" value="1"/>
</dbReference>
<protein>
    <submittedName>
        <fullName evidence="5">ABC transporter ATP-binding protein</fullName>
    </submittedName>
</protein>
<name>A0AB35U851_9FIRM</name>
<dbReference type="SMART" id="SM00382">
    <property type="entry name" value="AAA"/>
    <property type="match status" value="1"/>
</dbReference>
<dbReference type="Proteomes" id="UP001286174">
    <property type="component" value="Unassembled WGS sequence"/>
</dbReference>
<dbReference type="InterPro" id="IPR051782">
    <property type="entry name" value="ABC_Transporter_VariousFunc"/>
</dbReference>
<evidence type="ECO:0000256" key="2">
    <source>
        <dbReference type="ARBA" id="ARBA00022741"/>
    </source>
</evidence>
<accession>A0AB35U851</accession>
<sequence length="239" mass="27337">MDIVEVKNICKTYQSFQMKDVSFSLKEGRITGFIGRNGAGKSTTIKAMLNLIHTDSGKIFYFGMPLAGNEAKIKQRIGYSTGAVSWFPRKTIKTIVSTTKSFYSNWDEDAYRHYMAMFGLDEGKKPMELSEGMKVKFNLLLALSHRAKVLILDEPTSGLDPFSRDELMEVFQILKEHGVTIFFSTHIISDLERCADHIIYISNGEIKADCSMMEFMQRNGRHEETLEESFLRLEREARS</sequence>